<dbReference type="Gene3D" id="3.30.1370.160">
    <property type="match status" value="1"/>
</dbReference>
<evidence type="ECO:0000256" key="1">
    <source>
        <dbReference type="PROSITE-ProRule" id="PRU00182"/>
    </source>
</evidence>
<name>A0ABU5ZDM3_9BACL</name>
<dbReference type="InterPro" id="IPR036986">
    <property type="entry name" value="S4_RNA-bd_sf"/>
</dbReference>
<proteinExistence type="predicted"/>
<sequence length="260" mass="29362">MSSNIHSHFHPDERPFVDKALEWIEHAAYAHKLRITDFLDPRQAVIVDSLVRRESGAQVRFDGGYEGAERQRAVIAPSYLALEELEADIRLLSIRSEDTRIAQLQHGDFLGALLGLGVKRDKIGDIHVHPEFCHCLAAGEIAEFLHMQMNQVHRVQVTTELLPTDRLQIKQPELEQFGLTVASMRLDGIVSDVYRLSRAKAQIPIKAGKCRVNWKVEEDPSAQLREGDVISLQGFGRCKLIEVEGLSRSGRIRIKVGKYI</sequence>
<evidence type="ECO:0000313" key="4">
    <source>
        <dbReference type="Proteomes" id="UP001310386"/>
    </source>
</evidence>
<dbReference type="PROSITE" id="PS50889">
    <property type="entry name" value="S4"/>
    <property type="match status" value="1"/>
</dbReference>
<keyword evidence="1" id="KW-0694">RNA-binding</keyword>
<dbReference type="Pfam" id="PF17774">
    <property type="entry name" value="YlmH_RBD"/>
    <property type="match status" value="1"/>
</dbReference>
<dbReference type="InterPro" id="IPR048443">
    <property type="entry name" value="RqcP2_N"/>
</dbReference>
<dbReference type="RefSeq" id="WP_371752730.1">
    <property type="nucleotide sequence ID" value="NZ_JAYJLD010000003.1"/>
</dbReference>
<dbReference type="SMART" id="SM00363">
    <property type="entry name" value="S4"/>
    <property type="match status" value="1"/>
</dbReference>
<dbReference type="CDD" id="cd00165">
    <property type="entry name" value="S4"/>
    <property type="match status" value="1"/>
</dbReference>
<dbReference type="Gene3D" id="3.30.70.330">
    <property type="match status" value="1"/>
</dbReference>
<dbReference type="InterPro" id="IPR012677">
    <property type="entry name" value="Nucleotide-bd_a/b_plait_sf"/>
</dbReference>
<keyword evidence="4" id="KW-1185">Reference proteome</keyword>
<evidence type="ECO:0000313" key="3">
    <source>
        <dbReference type="EMBL" id="MEB3100615.1"/>
    </source>
</evidence>
<dbReference type="Proteomes" id="UP001310386">
    <property type="component" value="Unassembled WGS sequence"/>
</dbReference>
<accession>A0ABU5ZDM3</accession>
<feature type="domain" description="RNA-binding S4" evidence="2">
    <location>
        <begin position="184"/>
        <end position="241"/>
    </location>
</feature>
<comment type="caution">
    <text evidence="3">The sequence shown here is derived from an EMBL/GenBank/DDBJ whole genome shotgun (WGS) entry which is preliminary data.</text>
</comment>
<evidence type="ECO:0000259" key="2">
    <source>
        <dbReference type="SMART" id="SM00363"/>
    </source>
</evidence>
<protein>
    <submittedName>
        <fullName evidence="3">YlmH/Sll1252 family protein</fullName>
    </submittedName>
</protein>
<dbReference type="EMBL" id="JAYJLD010000003">
    <property type="protein sequence ID" value="MEB3100615.1"/>
    <property type="molecule type" value="Genomic_DNA"/>
</dbReference>
<reference evidence="3" key="1">
    <citation type="submission" date="2023-12" db="EMBL/GenBank/DDBJ databases">
        <title>Fervidustalea candida gen. nov., sp. nov., a novel member of the family Paenibacillaceae isolated from a geothermal area.</title>
        <authorList>
            <person name="Li W.-J."/>
            <person name="Jiao J.-Y."/>
            <person name="Chen Y."/>
        </authorList>
    </citation>
    <scope>NUCLEOTIDE SEQUENCE</scope>
    <source>
        <strain evidence="3">SYSU GA230002</strain>
    </source>
</reference>
<dbReference type="Gene3D" id="3.10.290.10">
    <property type="entry name" value="RNA-binding S4 domain"/>
    <property type="match status" value="1"/>
</dbReference>
<dbReference type="SUPFAM" id="SSF55174">
    <property type="entry name" value="Alpha-L RNA-binding motif"/>
    <property type="match status" value="1"/>
</dbReference>
<dbReference type="Pfam" id="PF21278">
    <property type="entry name" value="YlmH_1st"/>
    <property type="match status" value="1"/>
</dbReference>
<dbReference type="InterPro" id="IPR002942">
    <property type="entry name" value="S4_RNA-bd"/>
</dbReference>
<dbReference type="InterPro" id="IPR040591">
    <property type="entry name" value="RqcP2_RBD"/>
</dbReference>
<gene>
    <name evidence="3" type="ORF">VF724_02960</name>
</gene>
<organism evidence="3 4">
    <name type="scientific">Ferviditalea candida</name>
    <dbReference type="NCBI Taxonomy" id="3108399"/>
    <lineage>
        <taxon>Bacteria</taxon>
        <taxon>Bacillati</taxon>
        <taxon>Bacillota</taxon>
        <taxon>Bacilli</taxon>
        <taxon>Bacillales</taxon>
        <taxon>Paenibacillaceae</taxon>
        <taxon>Ferviditalea</taxon>
    </lineage>
</organism>